<keyword evidence="3" id="KW-1185">Reference proteome</keyword>
<dbReference type="KEGG" id="msd:MYSTI_07531"/>
<accession>L7ULB2</accession>
<dbReference type="PATRIC" id="fig|1278073.3.peg.7655"/>
<evidence type="ECO:0000313" key="2">
    <source>
        <dbReference type="EMBL" id="AGC48803.1"/>
    </source>
</evidence>
<keyword evidence="1" id="KW-1133">Transmembrane helix</keyword>
<feature type="transmembrane region" description="Helical" evidence="1">
    <location>
        <begin position="73"/>
        <end position="95"/>
    </location>
</feature>
<dbReference type="RefSeq" id="WP_015353056.1">
    <property type="nucleotide sequence ID" value="NC_020126.1"/>
</dbReference>
<sequence>MFSRPVDGPQLKLRAASRVAVLTALLSALPAYAGCGWGGRSLSGAAEFVILGGLTCLTLAFALLTRAGPGGRVLVIFSSVTALLAVLLGGVFAVINESASLAVYWGGGAIGFAILGWYRFMTLNGPIRYPQVLVQPPPQDQQLL</sequence>
<dbReference type="Proteomes" id="UP000011131">
    <property type="component" value="Chromosome"/>
</dbReference>
<organism evidence="2 3">
    <name type="scientific">Myxococcus stipitatus (strain DSM 14675 / JCM 12634 / Mx s8)</name>
    <dbReference type="NCBI Taxonomy" id="1278073"/>
    <lineage>
        <taxon>Bacteria</taxon>
        <taxon>Pseudomonadati</taxon>
        <taxon>Myxococcota</taxon>
        <taxon>Myxococcia</taxon>
        <taxon>Myxococcales</taxon>
        <taxon>Cystobacterineae</taxon>
        <taxon>Myxococcaceae</taxon>
        <taxon>Myxococcus</taxon>
    </lineage>
</organism>
<proteinExistence type="predicted"/>
<keyword evidence="1" id="KW-0812">Transmembrane</keyword>
<evidence type="ECO:0000256" key="1">
    <source>
        <dbReference type="SAM" id="Phobius"/>
    </source>
</evidence>
<reference evidence="2 3" key="1">
    <citation type="journal article" date="2013" name="Genome Announc.">
        <title>Complete genome sequence of Myxococcus stipitatus strain DSM 14675, a fruiting myxobacterium.</title>
        <authorList>
            <person name="Huntley S."/>
            <person name="Kneip S."/>
            <person name="Treuner-Lange A."/>
            <person name="Sogaard-Andersen L."/>
        </authorList>
    </citation>
    <scope>NUCLEOTIDE SEQUENCE [LARGE SCALE GENOMIC DNA]</scope>
    <source>
        <strain evidence="3">DSM 14675 / JCM 12634 / Mx s8</strain>
    </source>
</reference>
<dbReference type="EMBL" id="CP004025">
    <property type="protein sequence ID" value="AGC48803.1"/>
    <property type="molecule type" value="Genomic_DNA"/>
</dbReference>
<feature type="transmembrane region" description="Helical" evidence="1">
    <location>
        <begin position="43"/>
        <end position="64"/>
    </location>
</feature>
<dbReference type="AlphaFoldDB" id="L7ULB2"/>
<evidence type="ECO:0000313" key="3">
    <source>
        <dbReference type="Proteomes" id="UP000011131"/>
    </source>
</evidence>
<name>L7ULB2_MYXSD</name>
<gene>
    <name evidence="2" type="ordered locus">MYSTI_07531</name>
</gene>
<feature type="transmembrane region" description="Helical" evidence="1">
    <location>
        <begin position="101"/>
        <end position="120"/>
    </location>
</feature>
<protein>
    <submittedName>
        <fullName evidence="2">Uncharacterized protein</fullName>
    </submittedName>
</protein>
<keyword evidence="1" id="KW-0472">Membrane</keyword>
<dbReference type="HOGENOM" id="CLU_1794434_0_0_7"/>